<evidence type="ECO:0000313" key="3">
    <source>
        <dbReference type="Proteomes" id="UP001597168"/>
    </source>
</evidence>
<sequence length="123" mass="14082">MRLNRDHYRTFERMHYVCFHYEFEHGLAYPDADPDDDCGVPGCPSSPAARHKDRLTATVRALLADWSDGPPANWENRSLPDYLESLAAWLDDCTGYYASRGVPVPWNGWEVVQDAMRAATIYE</sequence>
<comment type="caution">
    <text evidence="2">The sequence shown here is derived from an EMBL/GenBank/DDBJ whole genome shotgun (WGS) entry which is preliminary data.</text>
</comment>
<evidence type="ECO:0000259" key="1">
    <source>
        <dbReference type="Pfam" id="PF24693"/>
    </source>
</evidence>
<keyword evidence="3" id="KW-1185">Reference proteome</keyword>
<dbReference type="InterPro" id="IPR056077">
    <property type="entry name" value="DUF7660"/>
</dbReference>
<organism evidence="2 3">
    <name type="scientific">Saccharothrix hoggarensis</name>
    <dbReference type="NCBI Taxonomy" id="913853"/>
    <lineage>
        <taxon>Bacteria</taxon>
        <taxon>Bacillati</taxon>
        <taxon>Actinomycetota</taxon>
        <taxon>Actinomycetes</taxon>
        <taxon>Pseudonocardiales</taxon>
        <taxon>Pseudonocardiaceae</taxon>
        <taxon>Saccharothrix</taxon>
    </lineage>
</organism>
<accession>A0ABW3QUG9</accession>
<dbReference type="RefSeq" id="WP_380723905.1">
    <property type="nucleotide sequence ID" value="NZ_JBHTLK010000066.1"/>
</dbReference>
<dbReference type="Pfam" id="PF24693">
    <property type="entry name" value="DUF7660"/>
    <property type="match status" value="1"/>
</dbReference>
<dbReference type="EMBL" id="JBHTLK010000066">
    <property type="protein sequence ID" value="MFD1148479.1"/>
    <property type="molecule type" value="Genomic_DNA"/>
</dbReference>
<dbReference type="Proteomes" id="UP001597168">
    <property type="component" value="Unassembled WGS sequence"/>
</dbReference>
<protein>
    <recommendedName>
        <fullName evidence="1">DUF7660 domain-containing protein</fullName>
    </recommendedName>
</protein>
<name>A0ABW3QUG9_9PSEU</name>
<gene>
    <name evidence="2" type="ORF">ACFQ3T_15210</name>
</gene>
<evidence type="ECO:0000313" key="2">
    <source>
        <dbReference type="EMBL" id="MFD1148479.1"/>
    </source>
</evidence>
<feature type="domain" description="DUF7660" evidence="1">
    <location>
        <begin position="52"/>
        <end position="123"/>
    </location>
</feature>
<proteinExistence type="predicted"/>
<reference evidence="3" key="1">
    <citation type="journal article" date="2019" name="Int. J. Syst. Evol. Microbiol.">
        <title>The Global Catalogue of Microorganisms (GCM) 10K type strain sequencing project: providing services to taxonomists for standard genome sequencing and annotation.</title>
        <authorList>
            <consortium name="The Broad Institute Genomics Platform"/>
            <consortium name="The Broad Institute Genome Sequencing Center for Infectious Disease"/>
            <person name="Wu L."/>
            <person name="Ma J."/>
        </authorList>
    </citation>
    <scope>NUCLEOTIDE SEQUENCE [LARGE SCALE GENOMIC DNA]</scope>
    <source>
        <strain evidence="3">CCUG 60214</strain>
    </source>
</reference>